<sequence>MPSDKPVRGLSYPQRGETHGTDHRAAYGFDDARDGHAARRRRPDLHSLRADGGHAMSMTAQNVLSWAAGEIGYTRWDDPWEGSKYGRWYAKRHGAYYGTSGVPFCAMGASWCATDNEDKSVLPGGDFAYVPYGINAAAREGRLVSPMTQAAPGDLVCFDWDDDGIADHVGIVEANYGGWIQTIEFNTSSGAAGSQSNGGGVWRRTRDWSSVCAVIRPHYGDATTASGYTDVTALQAAVGATADNVIGPDTTKRIYAVVAASSWGGRQFPFGVEYVQSVIGTEPDGVWGDASDEAHDRVVGNLQRAVGVDDDEVYGPATNAAINTALAGAEKGE</sequence>
<evidence type="ECO:0000256" key="2">
    <source>
        <dbReference type="SAM" id="MobiDB-lite"/>
    </source>
</evidence>
<evidence type="ECO:0000259" key="3">
    <source>
        <dbReference type="Pfam" id="PF05257"/>
    </source>
</evidence>
<feature type="region of interest" description="Disordered" evidence="2">
    <location>
        <begin position="1"/>
        <end position="40"/>
    </location>
</feature>
<feature type="compositionally biased region" description="Basic and acidic residues" evidence="2">
    <location>
        <begin position="16"/>
        <end position="37"/>
    </location>
</feature>
<evidence type="ECO:0000313" key="4">
    <source>
        <dbReference type="EMBL" id="DAF91183.1"/>
    </source>
</evidence>
<dbReference type="InterPro" id="IPR007921">
    <property type="entry name" value="CHAP_dom"/>
</dbReference>
<name>A0A8S5U9M5_9CAUD</name>
<reference evidence="4" key="1">
    <citation type="journal article" date="2021" name="Proc. Natl. Acad. Sci. U.S.A.">
        <title>A Catalog of Tens of Thousands of Viruses from Human Metagenomes Reveals Hidden Associations with Chronic Diseases.</title>
        <authorList>
            <person name="Tisza M.J."/>
            <person name="Buck C.B."/>
        </authorList>
    </citation>
    <scope>NUCLEOTIDE SEQUENCE</scope>
    <source>
        <strain evidence="4">CtKwa30</strain>
    </source>
</reference>
<organism evidence="4">
    <name type="scientific">Siphoviridae sp. ctKwa30</name>
    <dbReference type="NCBI Taxonomy" id="2825446"/>
    <lineage>
        <taxon>Viruses</taxon>
        <taxon>Duplodnaviria</taxon>
        <taxon>Heunggongvirae</taxon>
        <taxon>Uroviricota</taxon>
        <taxon>Caudoviricetes</taxon>
    </lineage>
</organism>
<dbReference type="Pfam" id="PF05257">
    <property type="entry name" value="CHAP"/>
    <property type="match status" value="1"/>
</dbReference>
<proteinExistence type="predicted"/>
<keyword evidence="1" id="KW-0929">Antimicrobial</keyword>
<evidence type="ECO:0000256" key="1">
    <source>
        <dbReference type="ARBA" id="ARBA00022529"/>
    </source>
</evidence>
<feature type="domain" description="Peptidase C51" evidence="3">
    <location>
        <begin position="100"/>
        <end position="186"/>
    </location>
</feature>
<protein>
    <submittedName>
        <fullName evidence="4">CHAP domain protein</fullName>
    </submittedName>
</protein>
<dbReference type="EMBL" id="BK016046">
    <property type="protein sequence ID" value="DAF91183.1"/>
    <property type="molecule type" value="Genomic_DNA"/>
</dbReference>
<accession>A0A8S5U9M5</accession>